<feature type="transmembrane region" description="Helical" evidence="13">
    <location>
        <begin position="792"/>
        <end position="812"/>
    </location>
</feature>
<comment type="subcellular location">
    <subcellularLocation>
        <location evidence="1">Membrane</location>
        <topology evidence="1">Multi-pass membrane protein</topology>
    </subcellularLocation>
</comment>
<evidence type="ECO:0000256" key="5">
    <source>
        <dbReference type="ARBA" id="ARBA00022723"/>
    </source>
</evidence>
<dbReference type="RefSeq" id="WP_077407641.1">
    <property type="nucleotide sequence ID" value="NZ_CP019650.1"/>
</dbReference>
<dbReference type="InterPro" id="IPR044492">
    <property type="entry name" value="P_typ_ATPase_HD_dom"/>
</dbReference>
<evidence type="ECO:0000256" key="7">
    <source>
        <dbReference type="ARBA" id="ARBA00022840"/>
    </source>
</evidence>
<name>A0A1Q2M8R4_9GAMM</name>
<proteinExistence type="inferred from homology"/>
<dbReference type="KEGG" id="maga:Mag101_16915"/>
<dbReference type="STRING" id="260552.Mag101_16915"/>
<feature type="transmembrane region" description="Helical" evidence="13">
    <location>
        <begin position="292"/>
        <end position="320"/>
    </location>
</feature>
<dbReference type="SUPFAM" id="SSF56784">
    <property type="entry name" value="HAD-like"/>
    <property type="match status" value="1"/>
</dbReference>
<evidence type="ECO:0000259" key="14">
    <source>
        <dbReference type="SMART" id="SM00831"/>
    </source>
</evidence>
<dbReference type="SFLD" id="SFLDF00027">
    <property type="entry name" value="p-type_atpase"/>
    <property type="match status" value="1"/>
</dbReference>
<keyword evidence="7" id="KW-0067">ATP-binding</keyword>
<dbReference type="InterPro" id="IPR004014">
    <property type="entry name" value="ATPase_P-typ_cation-transptr_N"/>
</dbReference>
<dbReference type="FunFam" id="3.40.1110.10:FF:000005">
    <property type="entry name" value="Plasma membrane ATPase"/>
    <property type="match status" value="1"/>
</dbReference>
<keyword evidence="8" id="KW-0460">Magnesium</keyword>
<evidence type="ECO:0000256" key="9">
    <source>
        <dbReference type="ARBA" id="ARBA00022967"/>
    </source>
</evidence>
<dbReference type="InterPro" id="IPR001757">
    <property type="entry name" value="P_typ_ATPase"/>
</dbReference>
<feature type="transmembrane region" description="Helical" evidence="13">
    <location>
        <begin position="651"/>
        <end position="674"/>
    </location>
</feature>
<gene>
    <name evidence="15" type="ORF">Mag101_16915</name>
</gene>
<evidence type="ECO:0000256" key="10">
    <source>
        <dbReference type="ARBA" id="ARBA00022989"/>
    </source>
</evidence>
<keyword evidence="11 13" id="KW-0472">Membrane</keyword>
<dbReference type="SMART" id="SM00831">
    <property type="entry name" value="Cation_ATPase_N"/>
    <property type="match status" value="1"/>
</dbReference>
<dbReference type="GO" id="GO:0120029">
    <property type="term" value="P:proton export across plasma membrane"/>
    <property type="evidence" value="ECO:0007669"/>
    <property type="project" value="InterPro"/>
</dbReference>
<comment type="similarity">
    <text evidence="2">Belongs to the cation transport ATPase (P-type) (TC 3.A.3) family. Type IIIA subfamily.</text>
</comment>
<organism evidence="15 16">
    <name type="scientific">Microbulbifer agarilyticus</name>
    <dbReference type="NCBI Taxonomy" id="260552"/>
    <lineage>
        <taxon>Bacteria</taxon>
        <taxon>Pseudomonadati</taxon>
        <taxon>Pseudomonadota</taxon>
        <taxon>Gammaproteobacteria</taxon>
        <taxon>Cellvibrionales</taxon>
        <taxon>Microbulbiferaceae</taxon>
        <taxon>Microbulbifer</taxon>
    </lineage>
</organism>
<dbReference type="EMBL" id="CP019650">
    <property type="protein sequence ID" value="AQQ69123.1"/>
    <property type="molecule type" value="Genomic_DNA"/>
</dbReference>
<evidence type="ECO:0000313" key="16">
    <source>
        <dbReference type="Proteomes" id="UP000188219"/>
    </source>
</evidence>
<dbReference type="GO" id="GO:0008553">
    <property type="term" value="F:P-type proton-exporting transporter activity"/>
    <property type="evidence" value="ECO:0007669"/>
    <property type="project" value="InterPro"/>
</dbReference>
<evidence type="ECO:0000256" key="1">
    <source>
        <dbReference type="ARBA" id="ARBA00004141"/>
    </source>
</evidence>
<dbReference type="PANTHER" id="PTHR42861">
    <property type="entry name" value="CALCIUM-TRANSPORTING ATPASE"/>
    <property type="match status" value="1"/>
</dbReference>
<dbReference type="GO" id="GO:0016020">
    <property type="term" value="C:membrane"/>
    <property type="evidence" value="ECO:0007669"/>
    <property type="project" value="UniProtKB-SubCell"/>
</dbReference>
<evidence type="ECO:0000256" key="3">
    <source>
        <dbReference type="ARBA" id="ARBA00022553"/>
    </source>
</evidence>
<feature type="transmembrane region" description="Helical" evidence="13">
    <location>
        <begin position="103"/>
        <end position="119"/>
    </location>
</feature>
<dbReference type="InterPro" id="IPR008250">
    <property type="entry name" value="ATPase_P-typ_transduc_dom_A_sf"/>
</dbReference>
<evidence type="ECO:0000256" key="2">
    <source>
        <dbReference type="ARBA" id="ARBA00008804"/>
    </source>
</evidence>
<dbReference type="InterPro" id="IPR006534">
    <property type="entry name" value="P-type_ATPase_IIIA"/>
</dbReference>
<keyword evidence="5" id="KW-0479">Metal-binding</keyword>
<dbReference type="NCBIfam" id="TIGR01494">
    <property type="entry name" value="ATPase_P-type"/>
    <property type="match status" value="2"/>
</dbReference>
<keyword evidence="9" id="KW-1278">Translocase</keyword>
<feature type="transmembrane region" description="Helical" evidence="13">
    <location>
        <begin position="75"/>
        <end position="97"/>
    </location>
</feature>
<dbReference type="InterPro" id="IPR023299">
    <property type="entry name" value="ATPase_P-typ_cyto_dom_N"/>
</dbReference>
<dbReference type="Gene3D" id="3.40.50.1000">
    <property type="entry name" value="HAD superfamily/HAD-like"/>
    <property type="match status" value="1"/>
</dbReference>
<dbReference type="Gene3D" id="3.40.1110.10">
    <property type="entry name" value="Calcium-transporting ATPase, cytoplasmic domain N"/>
    <property type="match status" value="1"/>
</dbReference>
<feature type="transmembrane region" description="Helical" evidence="13">
    <location>
        <begin position="719"/>
        <end position="741"/>
    </location>
</feature>
<dbReference type="SFLD" id="SFLDG00002">
    <property type="entry name" value="C1.7:_P-type_atpase_like"/>
    <property type="match status" value="1"/>
</dbReference>
<feature type="region of interest" description="Disordered" evidence="12">
    <location>
        <begin position="1"/>
        <end position="24"/>
    </location>
</feature>
<dbReference type="eggNOG" id="COG0474">
    <property type="taxonomic scope" value="Bacteria"/>
</dbReference>
<feature type="domain" description="Cation-transporting P-type ATPase N-terminal" evidence="14">
    <location>
        <begin position="27"/>
        <end position="99"/>
    </location>
</feature>
<dbReference type="PROSITE" id="PS00154">
    <property type="entry name" value="ATPASE_E1_E2"/>
    <property type="match status" value="1"/>
</dbReference>
<dbReference type="PRINTS" id="PR00120">
    <property type="entry name" value="HATPASE"/>
</dbReference>
<dbReference type="SUPFAM" id="SSF81653">
    <property type="entry name" value="Calcium ATPase, transduction domain A"/>
    <property type="match status" value="1"/>
</dbReference>
<dbReference type="FunFam" id="3.40.50.1000:FF:000211">
    <property type="entry name" value="Plasma membrane ATPase"/>
    <property type="match status" value="1"/>
</dbReference>
<dbReference type="InterPro" id="IPR059000">
    <property type="entry name" value="ATPase_P-type_domA"/>
</dbReference>
<evidence type="ECO:0000256" key="4">
    <source>
        <dbReference type="ARBA" id="ARBA00022692"/>
    </source>
</evidence>
<dbReference type="Gene3D" id="2.70.150.10">
    <property type="entry name" value="Calcium-transporting ATPase, cytoplasmic transduction domain A"/>
    <property type="match status" value="1"/>
</dbReference>
<dbReference type="Pfam" id="PF00122">
    <property type="entry name" value="E1-E2_ATPase"/>
    <property type="match status" value="1"/>
</dbReference>
<dbReference type="InterPro" id="IPR018303">
    <property type="entry name" value="ATPase_P-typ_P_site"/>
</dbReference>
<dbReference type="CDD" id="cd02076">
    <property type="entry name" value="P-type_ATPase_H"/>
    <property type="match status" value="1"/>
</dbReference>
<dbReference type="InterPro" id="IPR023214">
    <property type="entry name" value="HAD_sf"/>
</dbReference>
<feature type="transmembrane region" description="Helical" evidence="13">
    <location>
        <begin position="818"/>
        <end position="838"/>
    </location>
</feature>
<accession>A0A1Q2M8R4</accession>
<feature type="transmembrane region" description="Helical" evidence="13">
    <location>
        <begin position="251"/>
        <end position="272"/>
    </location>
</feature>
<dbReference type="SUPFAM" id="SSF81665">
    <property type="entry name" value="Calcium ATPase, transmembrane domain M"/>
    <property type="match status" value="1"/>
</dbReference>
<dbReference type="Pfam" id="PF00690">
    <property type="entry name" value="Cation_ATPase_N"/>
    <property type="match status" value="1"/>
</dbReference>
<keyword evidence="10 13" id="KW-1133">Transmembrane helix</keyword>
<keyword evidence="6" id="KW-0547">Nucleotide-binding</keyword>
<evidence type="ECO:0000256" key="11">
    <source>
        <dbReference type="ARBA" id="ARBA00023136"/>
    </source>
</evidence>
<dbReference type="GO" id="GO:0016887">
    <property type="term" value="F:ATP hydrolysis activity"/>
    <property type="evidence" value="ECO:0007669"/>
    <property type="project" value="InterPro"/>
</dbReference>
<dbReference type="PRINTS" id="PR00119">
    <property type="entry name" value="CATATPASE"/>
</dbReference>
<dbReference type="OrthoDB" id="9814270at2"/>
<evidence type="ECO:0000256" key="6">
    <source>
        <dbReference type="ARBA" id="ARBA00022741"/>
    </source>
</evidence>
<dbReference type="Pfam" id="PF00702">
    <property type="entry name" value="Hydrolase"/>
    <property type="match status" value="1"/>
</dbReference>
<feature type="transmembrane region" description="Helical" evidence="13">
    <location>
        <begin position="761"/>
        <end position="780"/>
    </location>
</feature>
<dbReference type="InterPro" id="IPR023298">
    <property type="entry name" value="ATPase_P-typ_TM_dom_sf"/>
</dbReference>
<evidence type="ECO:0000313" key="15">
    <source>
        <dbReference type="EMBL" id="AQQ69123.1"/>
    </source>
</evidence>
<dbReference type="NCBIfam" id="TIGR01647">
    <property type="entry name" value="ATPase-IIIA_H"/>
    <property type="match status" value="1"/>
</dbReference>
<dbReference type="SFLD" id="SFLDS00003">
    <property type="entry name" value="Haloacid_Dehalogenase"/>
    <property type="match status" value="1"/>
</dbReference>
<reference evidence="15" key="1">
    <citation type="submission" date="2017-02" db="EMBL/GenBank/DDBJ databases">
        <title>Genome of Microbulbifer agarilyticus GP101.</title>
        <authorList>
            <person name="Jung J."/>
            <person name="Bae S.S."/>
            <person name="Baek K."/>
        </authorList>
    </citation>
    <scope>NUCLEOTIDE SEQUENCE [LARGE SCALE GENOMIC DNA]</scope>
    <source>
        <strain evidence="15">GP101</strain>
    </source>
</reference>
<dbReference type="InterPro" id="IPR036412">
    <property type="entry name" value="HAD-like_sf"/>
</dbReference>
<feature type="transmembrane region" description="Helical" evidence="13">
    <location>
        <begin position="680"/>
        <end position="698"/>
    </location>
</feature>
<dbReference type="Gene3D" id="1.20.1110.10">
    <property type="entry name" value="Calcium-transporting ATPase, transmembrane domain"/>
    <property type="match status" value="1"/>
</dbReference>
<keyword evidence="16" id="KW-1185">Reference proteome</keyword>
<dbReference type="Proteomes" id="UP000188219">
    <property type="component" value="Chromosome"/>
</dbReference>
<dbReference type="GO" id="GO:0046872">
    <property type="term" value="F:metal ion binding"/>
    <property type="evidence" value="ECO:0007669"/>
    <property type="project" value="UniProtKB-KW"/>
</dbReference>
<dbReference type="GO" id="GO:0005524">
    <property type="term" value="F:ATP binding"/>
    <property type="evidence" value="ECO:0007669"/>
    <property type="project" value="UniProtKB-KW"/>
</dbReference>
<dbReference type="FunFam" id="2.70.150.10:FF:000042">
    <property type="entry name" value="Plasma membrane ATPase"/>
    <property type="match status" value="1"/>
</dbReference>
<protein>
    <submittedName>
        <fullName evidence="15">Plasma-membrane proton-efflux P-type ATPase</fullName>
    </submittedName>
</protein>
<evidence type="ECO:0000256" key="13">
    <source>
        <dbReference type="SAM" id="Phobius"/>
    </source>
</evidence>
<sequence length="857" mass="91797">MATSTSSGDGKPTTAASGNSATPDQVNLQKADLTSVFATLGTSAKGLTGADAKSRLQKFGPNAITEKEESAWRRFLHYFWGPIPWMIEAAALLSAIIGHWADFAIISVLLLYNAVAGFWQERKASRALAALKAGMAPKAEVLRDGDYQAVDAAEVVPGDIVRVRLGQIVPADVRFIDGDFISIDQAALTGESLPVDKKVGDIGYSGSIAKRGAMSAVVIGTGSNTFFGRTAKLVASAGKGMSHSQRAMTQIGDFLIFFCLLLALILVGYELYHDIVVAKDWHWSSAVDILRLVLVLLIASIPVAMPSVVTVTNALGALALSRKKAIVSRLESIEELAGVDILCTDKTGTLTKNQLTLHEPKLFDAEDADTLIVGAALASEAGSSDPIDCAIAAGVKDPSALRRYTRGDFTPFDPVTKYTLAKVTDADGKALSFAKGAPQAIAKLCALEGDAAKKVEQSVADLAEHGLRALAVSMSANDGDHWSFLGILSLEDPPREDSRETIARAREHGLAVKMITGDDVAIGKEIAEQVGIGTNILNAADVFPKDLNPDHLPQKSIDCVEKVDGFGRVFPEHKYAIVKALQGQHHQVAMTGDGVNDAPALKQADCGIAVSGATDAARAAAAIILTAPGLSTVVDAIDEARRIFVRILNYMLFRVAMTLDIMAVVVIATVFFGFTPLTPVMIVLIALLDDVPIMTIAYDNTREPARPVHWQMHRLLFGAGVLGLFAIAQTVGLLLIGMEWLGNKEWQSWIALSKEQLQTVVFLQIVAGGHLLLFVVRARHAFYAKPWPARPLVVAILGTQVLAVLMCGFGWLVPKIPWAIIGLVWCYMLAWMFVLDVVKRVLYQHLGGAEKSSGETQ</sequence>
<dbReference type="SUPFAM" id="SSF81660">
    <property type="entry name" value="Metal cation-transporting ATPase, ATP-binding domain N"/>
    <property type="match status" value="1"/>
</dbReference>
<evidence type="ECO:0000256" key="12">
    <source>
        <dbReference type="SAM" id="MobiDB-lite"/>
    </source>
</evidence>
<keyword evidence="3" id="KW-0597">Phosphoprotein</keyword>
<evidence type="ECO:0000256" key="8">
    <source>
        <dbReference type="ARBA" id="ARBA00022842"/>
    </source>
</evidence>
<keyword evidence="4 13" id="KW-0812">Transmembrane</keyword>
<dbReference type="AlphaFoldDB" id="A0A1Q2M8R4"/>